<protein>
    <submittedName>
        <fullName evidence="1">Uncharacterized protein</fullName>
    </submittedName>
</protein>
<name>A0A1F7WHW2_9BACT</name>
<dbReference type="EMBL" id="MGFG01000001">
    <property type="protein sequence ID" value="OGM01655.1"/>
    <property type="molecule type" value="Genomic_DNA"/>
</dbReference>
<gene>
    <name evidence="1" type="ORF">A2480_00735</name>
</gene>
<comment type="caution">
    <text evidence="1">The sequence shown here is derived from an EMBL/GenBank/DDBJ whole genome shotgun (WGS) entry which is preliminary data.</text>
</comment>
<reference evidence="1 2" key="1">
    <citation type="journal article" date="2016" name="Nat. Commun.">
        <title>Thousands of microbial genomes shed light on interconnected biogeochemical processes in an aquifer system.</title>
        <authorList>
            <person name="Anantharaman K."/>
            <person name="Brown C.T."/>
            <person name="Hug L.A."/>
            <person name="Sharon I."/>
            <person name="Castelle C.J."/>
            <person name="Probst A.J."/>
            <person name="Thomas B.C."/>
            <person name="Singh A."/>
            <person name="Wilkins M.J."/>
            <person name="Karaoz U."/>
            <person name="Brodie E.L."/>
            <person name="Williams K.H."/>
            <person name="Hubbard S.S."/>
            <person name="Banfield J.F."/>
        </authorList>
    </citation>
    <scope>NUCLEOTIDE SEQUENCE [LARGE SCALE GENOMIC DNA]</scope>
</reference>
<evidence type="ECO:0000313" key="2">
    <source>
        <dbReference type="Proteomes" id="UP000176988"/>
    </source>
</evidence>
<evidence type="ECO:0000313" key="1">
    <source>
        <dbReference type="EMBL" id="OGM01655.1"/>
    </source>
</evidence>
<dbReference type="AlphaFoldDB" id="A0A1F7WHW2"/>
<accession>A0A1F7WHW2</accession>
<proteinExistence type="predicted"/>
<organism evidence="1 2">
    <name type="scientific">Candidatus Uhrbacteria bacterium RIFOXYC2_FULL_47_19</name>
    <dbReference type="NCBI Taxonomy" id="1802424"/>
    <lineage>
        <taxon>Bacteria</taxon>
        <taxon>Candidatus Uhriibacteriota</taxon>
    </lineage>
</organism>
<dbReference type="STRING" id="1802424.A2480_00735"/>
<dbReference type="Proteomes" id="UP000176988">
    <property type="component" value="Unassembled WGS sequence"/>
</dbReference>
<sequence>MPESDNERKEHVQAITDLLSELLGLVIEGFVTIEDPNVYPAGAKISVNGHLVARLKVVYCPKAERTFLNLEDARPELCELW</sequence>